<evidence type="ECO:0000313" key="2">
    <source>
        <dbReference type="EMBL" id="KAG5581240.1"/>
    </source>
</evidence>
<dbReference type="Proteomes" id="UP000824120">
    <property type="component" value="Chromosome 10"/>
</dbReference>
<comment type="caution">
    <text evidence="2">The sequence shown here is derived from an EMBL/GenBank/DDBJ whole genome shotgun (WGS) entry which is preliminary data.</text>
</comment>
<feature type="domain" description="R13L1/DRL21-like LRR repeat region" evidence="1">
    <location>
        <begin position="175"/>
        <end position="288"/>
    </location>
</feature>
<dbReference type="SUPFAM" id="SSF52058">
    <property type="entry name" value="L domain-like"/>
    <property type="match status" value="1"/>
</dbReference>
<dbReference type="OrthoDB" id="1291980at2759"/>
<gene>
    <name evidence="2" type="ORF">H5410_051867</name>
</gene>
<dbReference type="InterPro" id="IPR056789">
    <property type="entry name" value="LRR_R13L1-DRL21"/>
</dbReference>
<dbReference type="PANTHER" id="PTHR47186:SF19">
    <property type="entry name" value="LEUCINE-RICH REPEAT-CONTAINING PROTEIN 2"/>
    <property type="match status" value="1"/>
</dbReference>
<dbReference type="Pfam" id="PF25019">
    <property type="entry name" value="LRR_R13L1-DRL21"/>
    <property type="match status" value="1"/>
</dbReference>
<accession>A0A9J5X2B2</accession>
<organism evidence="2 3">
    <name type="scientific">Solanum commersonii</name>
    <name type="common">Commerson's wild potato</name>
    <name type="synonym">Commerson's nightshade</name>
    <dbReference type="NCBI Taxonomy" id="4109"/>
    <lineage>
        <taxon>Eukaryota</taxon>
        <taxon>Viridiplantae</taxon>
        <taxon>Streptophyta</taxon>
        <taxon>Embryophyta</taxon>
        <taxon>Tracheophyta</taxon>
        <taxon>Spermatophyta</taxon>
        <taxon>Magnoliopsida</taxon>
        <taxon>eudicotyledons</taxon>
        <taxon>Gunneridae</taxon>
        <taxon>Pentapetalae</taxon>
        <taxon>asterids</taxon>
        <taxon>lamiids</taxon>
        <taxon>Solanales</taxon>
        <taxon>Solanaceae</taxon>
        <taxon>Solanoideae</taxon>
        <taxon>Solaneae</taxon>
        <taxon>Solanum</taxon>
    </lineage>
</organism>
<sequence>MMEDVFSVQFWMAEDLFNLYYARSCEAGDILKSKLFYPKSVRGEKLSQVRYFGWDSPRDQIYKINEPERLCTLFWRSNMNQGVVSQNWKANIFKYLDLSDTMIEVFPKSICKLYNLQTCRINSCFSLRKLPEEMDNMISLRHIYCNYHYKSKIYLGIKSSDATVFLCRFRKGCQIEELGRLKNLRCELTIKRLQLVVNKEEARTTYLQKKPNIYKLAYLWSHDESEGCEINDEHVLDGLQPHPNFTKFPSWFTKGLLPNLVMLKLSGCKSYKYIPSLGQMKFLRHLELLGVLELNMHNLVEWKGDEVGVRMFSGLEKLRITKCPLLKSTPIQFEILRELSIEGVDSEIPLFNSCNNLTSLVKLIVYDVKKLTCLPNEMLCNNNLQISFCPNFSSFPVSNGESYLTSLQCLRLLSCDVLTSLPSGMLEHCQSLQVLKVSCFNNLVSLPLHGAFTVSLCYGNRKLVLSQISEMVDFEAFQLIFNGIQQLLSLHTLEVWRHLHCDSLPYHLMQLSDRTEIEIDGFRIEALPHRFGNLTSLERLMLVRCKQLQHLDFLDASPKLRYAEICDCPWLEALSDGLGNLVSLEQLRLWNCEKLENVPSRDAM</sequence>
<evidence type="ECO:0000259" key="1">
    <source>
        <dbReference type="Pfam" id="PF25019"/>
    </source>
</evidence>
<dbReference type="Gene3D" id="3.80.10.10">
    <property type="entry name" value="Ribonuclease Inhibitor"/>
    <property type="match status" value="2"/>
</dbReference>
<dbReference type="EMBL" id="JACXVP010000010">
    <property type="protein sequence ID" value="KAG5581240.1"/>
    <property type="molecule type" value="Genomic_DNA"/>
</dbReference>
<evidence type="ECO:0000313" key="3">
    <source>
        <dbReference type="Proteomes" id="UP000824120"/>
    </source>
</evidence>
<name>A0A9J5X2B2_SOLCO</name>
<dbReference type="InterPro" id="IPR032675">
    <property type="entry name" value="LRR_dom_sf"/>
</dbReference>
<keyword evidence="3" id="KW-1185">Reference proteome</keyword>
<dbReference type="AlphaFoldDB" id="A0A9J5X2B2"/>
<protein>
    <recommendedName>
        <fullName evidence="1">R13L1/DRL21-like LRR repeat region domain-containing protein</fullName>
    </recommendedName>
</protein>
<reference evidence="2 3" key="1">
    <citation type="submission" date="2020-09" db="EMBL/GenBank/DDBJ databases">
        <title>De no assembly of potato wild relative species, Solanum commersonii.</title>
        <authorList>
            <person name="Cho K."/>
        </authorList>
    </citation>
    <scope>NUCLEOTIDE SEQUENCE [LARGE SCALE GENOMIC DNA]</scope>
    <source>
        <strain evidence="2">LZ3.2</strain>
        <tissue evidence="2">Leaf</tissue>
    </source>
</reference>
<proteinExistence type="predicted"/>
<dbReference type="PANTHER" id="PTHR47186">
    <property type="entry name" value="LEUCINE-RICH REPEAT-CONTAINING PROTEIN 57"/>
    <property type="match status" value="1"/>
</dbReference>